<comment type="caution">
    <text evidence="8">The sequence shown here is derived from an EMBL/GenBank/DDBJ whole genome shotgun (WGS) entry which is preliminary data.</text>
</comment>
<evidence type="ECO:0000256" key="5">
    <source>
        <dbReference type="ARBA" id="ARBA00022840"/>
    </source>
</evidence>
<keyword evidence="5" id="KW-0067">ATP-binding</keyword>
<keyword evidence="3" id="KW-0547">Nucleotide-binding</keyword>
<dbReference type="Gene3D" id="1.10.510.10">
    <property type="entry name" value="Transferase(Phosphotransferase) domain 1"/>
    <property type="match status" value="1"/>
</dbReference>
<feature type="region of interest" description="Disordered" evidence="6">
    <location>
        <begin position="213"/>
        <end position="311"/>
    </location>
</feature>
<dbReference type="InterPro" id="IPR011009">
    <property type="entry name" value="Kinase-like_dom_sf"/>
</dbReference>
<organism evidence="8 9">
    <name type="scientific">Jimgerdemannia flammicorona</name>
    <dbReference type="NCBI Taxonomy" id="994334"/>
    <lineage>
        <taxon>Eukaryota</taxon>
        <taxon>Fungi</taxon>
        <taxon>Fungi incertae sedis</taxon>
        <taxon>Mucoromycota</taxon>
        <taxon>Mucoromycotina</taxon>
        <taxon>Endogonomycetes</taxon>
        <taxon>Endogonales</taxon>
        <taxon>Endogonaceae</taxon>
        <taxon>Jimgerdemannia</taxon>
    </lineage>
</organism>
<feature type="compositionally biased region" description="Polar residues" evidence="6">
    <location>
        <begin position="221"/>
        <end position="230"/>
    </location>
</feature>
<keyword evidence="9" id="KW-1185">Reference proteome</keyword>
<feature type="compositionally biased region" description="Basic and acidic residues" evidence="6">
    <location>
        <begin position="252"/>
        <end position="300"/>
    </location>
</feature>
<keyword evidence="4 8" id="KW-0418">Kinase</keyword>
<dbReference type="PROSITE" id="PS50011">
    <property type="entry name" value="PROTEIN_KINASE_DOM"/>
    <property type="match status" value="1"/>
</dbReference>
<dbReference type="GO" id="GO:0005524">
    <property type="term" value="F:ATP binding"/>
    <property type="evidence" value="ECO:0007669"/>
    <property type="project" value="UniProtKB-KW"/>
</dbReference>
<dbReference type="Proteomes" id="UP000268093">
    <property type="component" value="Unassembled WGS sequence"/>
</dbReference>
<dbReference type="PANTHER" id="PTHR24345:SF0">
    <property type="entry name" value="CELL CYCLE SERINE_THREONINE-PROTEIN KINASE CDC5_MSD2"/>
    <property type="match status" value="1"/>
</dbReference>
<dbReference type="GO" id="GO:0005634">
    <property type="term" value="C:nucleus"/>
    <property type="evidence" value="ECO:0007669"/>
    <property type="project" value="TreeGrafter"/>
</dbReference>
<evidence type="ECO:0000259" key="7">
    <source>
        <dbReference type="PROSITE" id="PS50011"/>
    </source>
</evidence>
<proteinExistence type="predicted"/>
<dbReference type="PANTHER" id="PTHR24345">
    <property type="entry name" value="SERINE/THREONINE-PROTEIN KINASE PLK"/>
    <property type="match status" value="1"/>
</dbReference>
<dbReference type="SUPFAM" id="SSF56112">
    <property type="entry name" value="Protein kinase-like (PK-like)"/>
    <property type="match status" value="1"/>
</dbReference>
<evidence type="ECO:0000256" key="6">
    <source>
        <dbReference type="SAM" id="MobiDB-lite"/>
    </source>
</evidence>
<dbReference type="GO" id="GO:0000922">
    <property type="term" value="C:spindle pole"/>
    <property type="evidence" value="ECO:0007669"/>
    <property type="project" value="TreeGrafter"/>
</dbReference>
<feature type="domain" description="Protein kinase" evidence="7">
    <location>
        <begin position="1"/>
        <end position="159"/>
    </location>
</feature>
<keyword evidence="2" id="KW-0808">Transferase</keyword>
<dbReference type="PROSITE" id="PS00108">
    <property type="entry name" value="PROTEIN_KINASE_ST"/>
    <property type="match status" value="1"/>
</dbReference>
<evidence type="ECO:0000256" key="1">
    <source>
        <dbReference type="ARBA" id="ARBA00022527"/>
    </source>
</evidence>
<dbReference type="Pfam" id="PF00069">
    <property type="entry name" value="Pkinase"/>
    <property type="match status" value="1"/>
</dbReference>
<dbReference type="AlphaFoldDB" id="A0A433DIS9"/>
<dbReference type="GO" id="GO:0007052">
    <property type="term" value="P:mitotic spindle organization"/>
    <property type="evidence" value="ECO:0007669"/>
    <property type="project" value="TreeGrafter"/>
</dbReference>
<gene>
    <name evidence="8" type="ORF">BC936DRAFT_137842</name>
</gene>
<dbReference type="SMART" id="SM00220">
    <property type="entry name" value="S_TKc"/>
    <property type="match status" value="1"/>
</dbReference>
<evidence type="ECO:0000313" key="8">
    <source>
        <dbReference type="EMBL" id="RUP50750.1"/>
    </source>
</evidence>
<keyword evidence="1" id="KW-0723">Serine/threonine-protein kinase</keyword>
<evidence type="ECO:0000256" key="4">
    <source>
        <dbReference type="ARBA" id="ARBA00022777"/>
    </source>
</evidence>
<dbReference type="GO" id="GO:0005737">
    <property type="term" value="C:cytoplasm"/>
    <property type="evidence" value="ECO:0007669"/>
    <property type="project" value="TreeGrafter"/>
</dbReference>
<evidence type="ECO:0000313" key="9">
    <source>
        <dbReference type="Proteomes" id="UP000268093"/>
    </source>
</evidence>
<dbReference type="GO" id="GO:0000776">
    <property type="term" value="C:kinetochore"/>
    <property type="evidence" value="ECO:0007669"/>
    <property type="project" value="TreeGrafter"/>
</dbReference>
<dbReference type="EMBL" id="RBNI01001204">
    <property type="protein sequence ID" value="RUP50750.1"/>
    <property type="molecule type" value="Genomic_DNA"/>
</dbReference>
<protein>
    <submittedName>
        <fullName evidence="8">Kinase-like domain-containing protein</fullName>
    </submittedName>
</protein>
<accession>A0A433DIS9</accession>
<dbReference type="OrthoDB" id="541276at2759"/>
<evidence type="ECO:0000256" key="2">
    <source>
        <dbReference type="ARBA" id="ARBA00022679"/>
    </source>
</evidence>
<name>A0A433DIS9_9FUNG</name>
<dbReference type="InterPro" id="IPR008271">
    <property type="entry name" value="Ser/Thr_kinase_AS"/>
</dbReference>
<evidence type="ECO:0000256" key="3">
    <source>
        <dbReference type="ARBA" id="ARBA00022741"/>
    </source>
</evidence>
<dbReference type="InterPro" id="IPR000719">
    <property type="entry name" value="Prot_kinase_dom"/>
</dbReference>
<sequence length="447" mass="49665">MYPQILGAVQVLHFQNLQHNDLKCGNLLVLWTSGRPVVKLADLGFTRSPEEQRRKFARLGTRPYMSPEVFSGDKAKWRPYAADVWALGIILLEFVAGSRPWEEADDTDPSYSEFLQDRRIFLNHISSLTVAATDLLLLILEPDPSIRPSIGVLVEHFESLGAVFQSVQDKVAKENSVLRAFDDDGNLALDALLAKGVSKSSLRLSFLQENPDADVAPDPIPQSQQKTVCNPSLPERTVIKTGKGWKVVRKRARDDQDAKVEDERAKDQDAKVEDEREKDQDAKVEDRTKDQDAKVEEERPSKKRAISVGEKDEDQIGADMVVGESGIHAKAGDNQPSNPVTREARQQYLEGIMNLACTQAKTKLRDWGSIGGQKSFELWFNTVAVRAANTGSDRVALRESLARNYCYRFDQGERVVGEDMIGKDAVDEGAVGGGAVGEGRYVRVVDE</sequence>
<dbReference type="GO" id="GO:0004674">
    <property type="term" value="F:protein serine/threonine kinase activity"/>
    <property type="evidence" value="ECO:0007669"/>
    <property type="project" value="UniProtKB-KW"/>
</dbReference>
<reference evidence="8 9" key="1">
    <citation type="journal article" date="2018" name="New Phytol.">
        <title>Phylogenomics of Endogonaceae and evolution of mycorrhizas within Mucoromycota.</title>
        <authorList>
            <person name="Chang Y."/>
            <person name="Desiro A."/>
            <person name="Na H."/>
            <person name="Sandor L."/>
            <person name="Lipzen A."/>
            <person name="Clum A."/>
            <person name="Barry K."/>
            <person name="Grigoriev I.V."/>
            <person name="Martin F.M."/>
            <person name="Stajich J.E."/>
            <person name="Smith M.E."/>
            <person name="Bonito G."/>
            <person name="Spatafora J.W."/>
        </authorList>
    </citation>
    <scope>NUCLEOTIDE SEQUENCE [LARGE SCALE GENOMIC DNA]</scope>
    <source>
        <strain evidence="8 9">GMNB39</strain>
    </source>
</reference>